<dbReference type="Gene3D" id="1.10.443.10">
    <property type="entry name" value="Intergrase catalytic core"/>
    <property type="match status" value="1"/>
</dbReference>
<sequence length="93" mass="10816">MRVSELTNLRHCDFQGGNLRIHGKGNKIRRTKKAGIDKQISPHTFRRSLATNSNNKEVRLTTIQKVSGHSRLDTTSRYIHNSYEEIYQDYSKL</sequence>
<evidence type="ECO:0000313" key="4">
    <source>
        <dbReference type="Proteomes" id="UP000789508"/>
    </source>
</evidence>
<dbReference type="InterPro" id="IPR011010">
    <property type="entry name" value="DNA_brk_join_enz"/>
</dbReference>
<evidence type="ECO:0000313" key="3">
    <source>
        <dbReference type="EMBL" id="CAG8602546.1"/>
    </source>
</evidence>
<keyword evidence="4" id="KW-1185">Reference proteome</keyword>
<gene>
    <name evidence="3" type="ORF">ALEPTO_LOCUS8211</name>
</gene>
<protein>
    <submittedName>
        <fullName evidence="3">2817_t:CDS:1</fullName>
    </submittedName>
</protein>
<dbReference type="EMBL" id="CAJVPS010004341">
    <property type="protein sequence ID" value="CAG8602546.1"/>
    <property type="molecule type" value="Genomic_DNA"/>
</dbReference>
<accession>A0A9N9GDJ5</accession>
<name>A0A9N9GDJ5_9GLOM</name>
<dbReference type="AlphaFoldDB" id="A0A9N9GDJ5"/>
<reference evidence="3" key="1">
    <citation type="submission" date="2021-06" db="EMBL/GenBank/DDBJ databases">
        <authorList>
            <person name="Kallberg Y."/>
            <person name="Tangrot J."/>
            <person name="Rosling A."/>
        </authorList>
    </citation>
    <scope>NUCLEOTIDE SEQUENCE</scope>
    <source>
        <strain evidence="3">FL130A</strain>
    </source>
</reference>
<feature type="domain" description="Tyr recombinase" evidence="2">
    <location>
        <begin position="31"/>
        <end position="84"/>
    </location>
</feature>
<proteinExistence type="predicted"/>
<organism evidence="3 4">
    <name type="scientific">Ambispora leptoticha</name>
    <dbReference type="NCBI Taxonomy" id="144679"/>
    <lineage>
        <taxon>Eukaryota</taxon>
        <taxon>Fungi</taxon>
        <taxon>Fungi incertae sedis</taxon>
        <taxon>Mucoromycota</taxon>
        <taxon>Glomeromycotina</taxon>
        <taxon>Glomeromycetes</taxon>
        <taxon>Archaeosporales</taxon>
        <taxon>Ambisporaceae</taxon>
        <taxon>Ambispora</taxon>
    </lineage>
</organism>
<dbReference type="GO" id="GO:0015074">
    <property type="term" value="P:DNA integration"/>
    <property type="evidence" value="ECO:0007669"/>
    <property type="project" value="InterPro"/>
</dbReference>
<keyword evidence="1" id="KW-0233">DNA recombination</keyword>
<evidence type="ECO:0000256" key="1">
    <source>
        <dbReference type="ARBA" id="ARBA00023172"/>
    </source>
</evidence>
<dbReference type="InterPro" id="IPR002104">
    <property type="entry name" value="Integrase_catalytic"/>
</dbReference>
<dbReference type="GO" id="GO:0003677">
    <property type="term" value="F:DNA binding"/>
    <property type="evidence" value="ECO:0007669"/>
    <property type="project" value="InterPro"/>
</dbReference>
<dbReference type="OrthoDB" id="2361793at2759"/>
<dbReference type="GO" id="GO:0006310">
    <property type="term" value="P:DNA recombination"/>
    <property type="evidence" value="ECO:0007669"/>
    <property type="project" value="UniProtKB-KW"/>
</dbReference>
<dbReference type="Pfam" id="PF00589">
    <property type="entry name" value="Phage_integrase"/>
    <property type="match status" value="1"/>
</dbReference>
<comment type="caution">
    <text evidence="3">The sequence shown here is derived from an EMBL/GenBank/DDBJ whole genome shotgun (WGS) entry which is preliminary data.</text>
</comment>
<evidence type="ECO:0000259" key="2">
    <source>
        <dbReference type="Pfam" id="PF00589"/>
    </source>
</evidence>
<dbReference type="InterPro" id="IPR013762">
    <property type="entry name" value="Integrase-like_cat_sf"/>
</dbReference>
<dbReference type="SUPFAM" id="SSF56349">
    <property type="entry name" value="DNA breaking-rejoining enzymes"/>
    <property type="match status" value="1"/>
</dbReference>
<dbReference type="Proteomes" id="UP000789508">
    <property type="component" value="Unassembled WGS sequence"/>
</dbReference>